<reference evidence="2 3" key="1">
    <citation type="submission" date="2023-06" db="EMBL/GenBank/DDBJ databases">
        <authorList>
            <person name="Feng G."/>
            <person name="Li J."/>
            <person name="Zhu H."/>
        </authorList>
    </citation>
    <scope>NUCLEOTIDE SEQUENCE [LARGE SCALE GENOMIC DNA]</scope>
    <source>
        <strain evidence="2 3">RHCJP20</strain>
    </source>
</reference>
<protein>
    <submittedName>
        <fullName evidence="2">CypD family RiPP peptide-cysteine decarboxylase</fullName>
    </submittedName>
</protein>
<dbReference type="SUPFAM" id="SSF52507">
    <property type="entry name" value="Homo-oligomeric flavin-containing Cys decarboxylases, HFCD"/>
    <property type="match status" value="1"/>
</dbReference>
<dbReference type="EMBL" id="JAUCMM010000002">
    <property type="protein sequence ID" value="MDM7887678.1"/>
    <property type="molecule type" value="Genomic_DNA"/>
</dbReference>
<sequence>MPDTLPTFAGAELHLHVSGAVAASLVPWWINWLRFTSPEVVVNVSVSTHATRFVSTDAVRALANGEVWLDEWEQDALPHSWRDGRTGRSECIIVFPASLDTIMRLAQGRADSPALMMMQLTELPVIIADVSPASNAVIDHWRTLLLQRPNVVFAPAVDTPRADDRSTTQSGFNLPGALALANERLARPAGRA</sequence>
<evidence type="ECO:0000313" key="2">
    <source>
        <dbReference type="EMBL" id="MDM7887678.1"/>
    </source>
</evidence>
<proteinExistence type="predicted"/>
<comment type="caution">
    <text evidence="2">The sequence shown here is derived from an EMBL/GenBank/DDBJ whole genome shotgun (WGS) entry which is preliminary data.</text>
</comment>
<keyword evidence="3" id="KW-1185">Reference proteome</keyword>
<dbReference type="NCBIfam" id="NF033753">
    <property type="entry name" value="RiPP_decarbCypD"/>
    <property type="match status" value="1"/>
</dbReference>
<gene>
    <name evidence="2" type="ORF">QUG98_04340</name>
</gene>
<dbReference type="RefSeq" id="WP_289469393.1">
    <property type="nucleotide sequence ID" value="NZ_JAUCMM010000002.1"/>
</dbReference>
<organism evidence="2 3">
    <name type="scientific">Curtobacterium subtropicum</name>
    <dbReference type="NCBI Taxonomy" id="3055138"/>
    <lineage>
        <taxon>Bacteria</taxon>
        <taxon>Bacillati</taxon>
        <taxon>Actinomycetota</taxon>
        <taxon>Actinomycetes</taxon>
        <taxon>Micrococcales</taxon>
        <taxon>Microbacteriaceae</taxon>
        <taxon>Curtobacterium</taxon>
    </lineage>
</organism>
<dbReference type="InterPro" id="IPR053797">
    <property type="entry name" value="CypD-like"/>
</dbReference>
<name>A0ABT7TDM3_9MICO</name>
<dbReference type="InterPro" id="IPR003382">
    <property type="entry name" value="Flavoprotein"/>
</dbReference>
<evidence type="ECO:0000259" key="1">
    <source>
        <dbReference type="Pfam" id="PF02441"/>
    </source>
</evidence>
<accession>A0ABT7TDM3</accession>
<dbReference type="Gene3D" id="3.40.50.1950">
    <property type="entry name" value="Flavin prenyltransferase-like"/>
    <property type="match status" value="1"/>
</dbReference>
<dbReference type="Proteomes" id="UP001235720">
    <property type="component" value="Unassembled WGS sequence"/>
</dbReference>
<dbReference type="Pfam" id="PF02441">
    <property type="entry name" value="Flavoprotein"/>
    <property type="match status" value="1"/>
</dbReference>
<evidence type="ECO:0000313" key="3">
    <source>
        <dbReference type="Proteomes" id="UP001235720"/>
    </source>
</evidence>
<dbReference type="InterPro" id="IPR036551">
    <property type="entry name" value="Flavin_trans-like"/>
</dbReference>
<feature type="domain" description="Flavoprotein" evidence="1">
    <location>
        <begin position="15"/>
        <end position="158"/>
    </location>
</feature>